<protein>
    <submittedName>
        <fullName evidence="15">Glutamate receptor 2.7-like</fullName>
    </submittedName>
</protein>
<accession>A0ABD1G5T6</accession>
<keyword evidence="12" id="KW-0407">Ion channel</keyword>
<dbReference type="AlphaFoldDB" id="A0ABD1G5T6"/>
<feature type="transmembrane region" description="Helical" evidence="13">
    <location>
        <begin position="144"/>
        <end position="162"/>
    </location>
</feature>
<evidence type="ECO:0000259" key="14">
    <source>
        <dbReference type="SMART" id="SM00079"/>
    </source>
</evidence>
<dbReference type="Proteomes" id="UP001567538">
    <property type="component" value="Unassembled WGS sequence"/>
</dbReference>
<keyword evidence="16" id="KW-1185">Reference proteome</keyword>
<feature type="transmembrane region" description="Helical" evidence="13">
    <location>
        <begin position="174"/>
        <end position="192"/>
    </location>
</feature>
<keyword evidence="5" id="KW-0732">Signal</keyword>
<organism evidence="15 16">
    <name type="scientific">Salvia divinorum</name>
    <name type="common">Maria pastora</name>
    <name type="synonym">Diviner's sage</name>
    <dbReference type="NCBI Taxonomy" id="28513"/>
    <lineage>
        <taxon>Eukaryota</taxon>
        <taxon>Viridiplantae</taxon>
        <taxon>Streptophyta</taxon>
        <taxon>Embryophyta</taxon>
        <taxon>Tracheophyta</taxon>
        <taxon>Spermatophyta</taxon>
        <taxon>Magnoliopsida</taxon>
        <taxon>eudicotyledons</taxon>
        <taxon>Gunneridae</taxon>
        <taxon>Pentapetalae</taxon>
        <taxon>asterids</taxon>
        <taxon>lamiids</taxon>
        <taxon>Lamiales</taxon>
        <taxon>Lamiaceae</taxon>
        <taxon>Nepetoideae</taxon>
        <taxon>Mentheae</taxon>
        <taxon>Salviinae</taxon>
        <taxon>Salvia</taxon>
        <taxon>Salvia subgen. Calosphace</taxon>
    </lineage>
</organism>
<evidence type="ECO:0000256" key="13">
    <source>
        <dbReference type="SAM" id="Phobius"/>
    </source>
</evidence>
<dbReference type="PANTHER" id="PTHR18966">
    <property type="entry name" value="IONOTROPIC GLUTAMATE RECEPTOR"/>
    <property type="match status" value="1"/>
</dbReference>
<keyword evidence="11" id="KW-1071">Ligand-gated ion channel</keyword>
<dbReference type="Gene3D" id="3.40.190.10">
    <property type="entry name" value="Periplasmic binding protein-like II"/>
    <property type="match status" value="1"/>
</dbReference>
<evidence type="ECO:0000313" key="16">
    <source>
        <dbReference type="Proteomes" id="UP001567538"/>
    </source>
</evidence>
<dbReference type="EMBL" id="JBEAFC010000010">
    <property type="protein sequence ID" value="KAL1539482.1"/>
    <property type="molecule type" value="Genomic_DNA"/>
</dbReference>
<dbReference type="Gene3D" id="1.10.287.70">
    <property type="match status" value="1"/>
</dbReference>
<keyword evidence="7" id="KW-0406">Ion transport</keyword>
<keyword evidence="9" id="KW-0675">Receptor</keyword>
<comment type="subcellular location">
    <subcellularLocation>
        <location evidence="1">Membrane</location>
        <topology evidence="1">Multi-pass membrane protein</topology>
    </subcellularLocation>
</comment>
<sequence>MEISTNGTKLKVGVANRSGFPEFTRVERNSETNAVEATGFCIDIFKLVMESLPYEVPYEFFLNEYVDHQKGGDYSDISNMNNHSDPSYEKYDILVGDTTITANRSELLDFTFPYTESGVAVIVPIKANDSKNAWIFMKPLTPGLWLTAGTFFFFIGFVVWALEHHVNEEFQGPPLHQVGTVFWFSFSTIVFAHRERIVSNLTRFVVIVWMFVVLVLNSSYTASLASMLTVQQLQPTITDTHDLIEEGEYVGYQYGSFVTGLLRNMNFDTSKFRSYRTLEEYDDALSKGSRNGGVAAVVD</sequence>
<dbReference type="SUPFAM" id="SSF53850">
    <property type="entry name" value="Periplasmic binding protein-like II"/>
    <property type="match status" value="1"/>
</dbReference>
<dbReference type="FunFam" id="1.10.287.70:FF:000037">
    <property type="entry name" value="Glutamate receptor"/>
    <property type="match status" value="1"/>
</dbReference>
<reference evidence="15 16" key="1">
    <citation type="submission" date="2024-06" db="EMBL/GenBank/DDBJ databases">
        <title>A chromosome level genome sequence of Diviner's sage (Salvia divinorum).</title>
        <authorList>
            <person name="Ford S.A."/>
            <person name="Ro D.-K."/>
            <person name="Ness R.W."/>
            <person name="Phillips M.A."/>
        </authorList>
    </citation>
    <scope>NUCLEOTIDE SEQUENCE [LARGE SCALE GENOMIC DNA]</scope>
    <source>
        <strain evidence="15">SAF-2024a</strain>
        <tissue evidence="15">Leaf</tissue>
    </source>
</reference>
<keyword evidence="4 13" id="KW-0812">Transmembrane</keyword>
<keyword evidence="3" id="KW-0813">Transport</keyword>
<evidence type="ECO:0000313" key="15">
    <source>
        <dbReference type="EMBL" id="KAL1539482.1"/>
    </source>
</evidence>
<dbReference type="InterPro" id="IPR019594">
    <property type="entry name" value="Glu/Gly-bd"/>
</dbReference>
<comment type="similarity">
    <text evidence="2">Belongs to the glutamate-gated ion channel (TC 1.A.10.1) family.</text>
</comment>
<evidence type="ECO:0000256" key="2">
    <source>
        <dbReference type="ARBA" id="ARBA00008685"/>
    </source>
</evidence>
<dbReference type="InterPro" id="IPR001320">
    <property type="entry name" value="Iontro_rcpt_C"/>
</dbReference>
<evidence type="ECO:0000256" key="1">
    <source>
        <dbReference type="ARBA" id="ARBA00004141"/>
    </source>
</evidence>
<evidence type="ECO:0000256" key="9">
    <source>
        <dbReference type="ARBA" id="ARBA00023170"/>
    </source>
</evidence>
<name>A0ABD1G5T6_SALDI</name>
<feature type="domain" description="Ionotropic glutamate receptor C-terminal" evidence="14">
    <location>
        <begin position="11"/>
        <end position="287"/>
    </location>
</feature>
<evidence type="ECO:0000256" key="12">
    <source>
        <dbReference type="ARBA" id="ARBA00023303"/>
    </source>
</evidence>
<evidence type="ECO:0000256" key="3">
    <source>
        <dbReference type="ARBA" id="ARBA00022448"/>
    </source>
</evidence>
<dbReference type="GO" id="GO:0034220">
    <property type="term" value="P:monoatomic ion transmembrane transport"/>
    <property type="evidence" value="ECO:0007669"/>
    <property type="project" value="UniProtKB-KW"/>
</dbReference>
<keyword evidence="6 13" id="KW-1133">Transmembrane helix</keyword>
<dbReference type="SMART" id="SM00079">
    <property type="entry name" value="PBPe"/>
    <property type="match status" value="1"/>
</dbReference>
<evidence type="ECO:0000256" key="8">
    <source>
        <dbReference type="ARBA" id="ARBA00023136"/>
    </source>
</evidence>
<evidence type="ECO:0000256" key="4">
    <source>
        <dbReference type="ARBA" id="ARBA00022692"/>
    </source>
</evidence>
<keyword evidence="10" id="KW-0325">Glycoprotein</keyword>
<proteinExistence type="inferred from homology"/>
<feature type="transmembrane region" description="Helical" evidence="13">
    <location>
        <begin position="204"/>
        <end position="228"/>
    </location>
</feature>
<gene>
    <name evidence="15" type="ORF">AAHA92_28095</name>
</gene>
<dbReference type="InterPro" id="IPR015683">
    <property type="entry name" value="Ionotropic_Glu_rcpt"/>
</dbReference>
<dbReference type="GO" id="GO:0016020">
    <property type="term" value="C:membrane"/>
    <property type="evidence" value="ECO:0007669"/>
    <property type="project" value="UniProtKB-SubCell"/>
</dbReference>
<evidence type="ECO:0000256" key="7">
    <source>
        <dbReference type="ARBA" id="ARBA00023065"/>
    </source>
</evidence>
<evidence type="ECO:0000256" key="10">
    <source>
        <dbReference type="ARBA" id="ARBA00023180"/>
    </source>
</evidence>
<dbReference type="Pfam" id="PF00060">
    <property type="entry name" value="Lig_chan"/>
    <property type="match status" value="1"/>
</dbReference>
<evidence type="ECO:0000256" key="5">
    <source>
        <dbReference type="ARBA" id="ARBA00022729"/>
    </source>
</evidence>
<evidence type="ECO:0000256" key="6">
    <source>
        <dbReference type="ARBA" id="ARBA00022989"/>
    </source>
</evidence>
<dbReference type="Pfam" id="PF10613">
    <property type="entry name" value="Lig_chan-Glu_bd"/>
    <property type="match status" value="1"/>
</dbReference>
<comment type="caution">
    <text evidence="15">The sequence shown here is derived from an EMBL/GenBank/DDBJ whole genome shotgun (WGS) entry which is preliminary data.</text>
</comment>
<keyword evidence="8 13" id="KW-0472">Membrane</keyword>
<evidence type="ECO:0000256" key="11">
    <source>
        <dbReference type="ARBA" id="ARBA00023286"/>
    </source>
</evidence>